<reference evidence="1" key="1">
    <citation type="submission" date="2020-05" db="EMBL/GenBank/DDBJ databases">
        <title>Large-scale comparative analyses of tick genomes elucidate their genetic diversity and vector capacities.</title>
        <authorList>
            <person name="Jia N."/>
            <person name="Wang J."/>
            <person name="Shi W."/>
            <person name="Du L."/>
            <person name="Sun Y."/>
            <person name="Zhan W."/>
            <person name="Jiang J."/>
            <person name="Wang Q."/>
            <person name="Zhang B."/>
            <person name="Ji P."/>
            <person name="Sakyi L.B."/>
            <person name="Cui X."/>
            <person name="Yuan T."/>
            <person name="Jiang B."/>
            <person name="Yang W."/>
            <person name="Lam T.T.-Y."/>
            <person name="Chang Q."/>
            <person name="Ding S."/>
            <person name="Wang X."/>
            <person name="Zhu J."/>
            <person name="Ruan X."/>
            <person name="Zhao L."/>
            <person name="Wei J."/>
            <person name="Que T."/>
            <person name="Du C."/>
            <person name="Cheng J."/>
            <person name="Dai P."/>
            <person name="Han X."/>
            <person name="Huang E."/>
            <person name="Gao Y."/>
            <person name="Liu J."/>
            <person name="Shao H."/>
            <person name="Ye R."/>
            <person name="Li L."/>
            <person name="Wei W."/>
            <person name="Wang X."/>
            <person name="Wang C."/>
            <person name="Yang T."/>
            <person name="Huo Q."/>
            <person name="Li W."/>
            <person name="Guo W."/>
            <person name="Chen H."/>
            <person name="Zhou L."/>
            <person name="Ni X."/>
            <person name="Tian J."/>
            <person name="Zhou Y."/>
            <person name="Sheng Y."/>
            <person name="Liu T."/>
            <person name="Pan Y."/>
            <person name="Xia L."/>
            <person name="Li J."/>
            <person name="Zhao F."/>
            <person name="Cao W."/>
        </authorList>
    </citation>
    <scope>NUCLEOTIDE SEQUENCE</scope>
    <source>
        <strain evidence="1">Dsil-2018</strain>
    </source>
</reference>
<accession>A0ACB8CQQ6</accession>
<sequence length="714" mass="80904">MEHAAASGLLLADMSPSTVSFSEATINCSFPLCTMTQASSCEIVDYLSAINRLLFPAKLELREMTGRCGQLYLMGLEEEGMDSSVCPDMELRQAAQLMRWLLKNHACIQHLFIHPFVWQSYGVLLFDGLNRNSFIKTMKVRICGFANMDLYAAIGSLRNLEEFECVNYIMTCQKFAPIVLTLLRLSTCLRTLNVSKVCMTDKSARVFVEALKENATLRQLGIHGSVICHAGQENFSEYLMTTKSLMTLSVEEGHRNRRNCFRWMMAGLIVNNTIHNLSLKGIALDAATAQLAARILTENKVIRNFTMVCNDAELAVLPGTNFACLHTALTKNNTLERLELPFSFLEPTQWVQFFWTVSSKQCFQKLTVHIPNYNYKHRYLPGFCKALKQSGAETKVSLGTLENVFDLELLESKSFSDVDFSRHYPARGQLLALLLISPPLKSLGLYVKSGDAELGSAIAKYIRKASLLESLRLRFSCNDPDIMDTTCEAWTEIFESLASSTSIKKLRVEFVHGMCTRNHLHERGVELLADVINTSRAIRRVSFISDVMMINKGFFWCLCFGIVKNYILVSINTCTYVHKGVVRDFFAIWDTVRRNASFVTLAADFTDGRTLDRRCVRALERVLRHAPLLEELAEQKSLSVAEASAMVRRKFRKAEGLHDFMRLAGVVKERVECNSRAGARLQLDDLDEYCWRKVRSYLMIDDIRDPAATTLVYR</sequence>
<organism evidence="1 2">
    <name type="scientific">Dermacentor silvarum</name>
    <name type="common">Tick</name>
    <dbReference type="NCBI Taxonomy" id="543639"/>
    <lineage>
        <taxon>Eukaryota</taxon>
        <taxon>Metazoa</taxon>
        <taxon>Ecdysozoa</taxon>
        <taxon>Arthropoda</taxon>
        <taxon>Chelicerata</taxon>
        <taxon>Arachnida</taxon>
        <taxon>Acari</taxon>
        <taxon>Parasitiformes</taxon>
        <taxon>Ixodida</taxon>
        <taxon>Ixodoidea</taxon>
        <taxon>Ixodidae</taxon>
        <taxon>Rhipicephalinae</taxon>
        <taxon>Dermacentor</taxon>
    </lineage>
</organism>
<gene>
    <name evidence="1" type="ORF">HPB49_007806</name>
</gene>
<dbReference type="EMBL" id="CM023474">
    <property type="protein sequence ID" value="KAH7949334.1"/>
    <property type="molecule type" value="Genomic_DNA"/>
</dbReference>
<evidence type="ECO:0000313" key="1">
    <source>
        <dbReference type="EMBL" id="KAH7949334.1"/>
    </source>
</evidence>
<evidence type="ECO:0000313" key="2">
    <source>
        <dbReference type="Proteomes" id="UP000821865"/>
    </source>
</evidence>
<name>A0ACB8CQQ6_DERSI</name>
<keyword evidence="2" id="KW-1185">Reference proteome</keyword>
<proteinExistence type="predicted"/>
<protein>
    <submittedName>
        <fullName evidence="1">Uncharacterized protein</fullName>
    </submittedName>
</protein>
<dbReference type="Proteomes" id="UP000821865">
    <property type="component" value="Chromosome 5"/>
</dbReference>
<comment type="caution">
    <text evidence="1">The sequence shown here is derived from an EMBL/GenBank/DDBJ whole genome shotgun (WGS) entry which is preliminary data.</text>
</comment>